<dbReference type="NCBIfam" id="NF006343">
    <property type="entry name" value="PRK08570.1"/>
    <property type="match status" value="1"/>
</dbReference>
<dbReference type="InterPro" id="IPR015972">
    <property type="entry name" value="Ribosomal_eL19_dom1"/>
</dbReference>
<dbReference type="InterPro" id="IPR057259">
    <property type="entry name" value="Ribosomal_L19e"/>
</dbReference>
<sequence>MQVDTQKKIAAKILKVGVSRVWIDPTQLDRVSAAITRESIKNLIKEGVIKKLPERGVSRSRHRKIAKQKKKGLRKGPGSRKGPIVDEKELWMNKIRAIRKFLKMLRKRRIITPRVYRQLYRMAKGGVFDSVRQVKTYIKEHELARR</sequence>
<reference evidence="11 12" key="1">
    <citation type="submission" date="2018-06" db="EMBL/GenBank/DDBJ databases">
        <title>Extensive metabolic versatility and redundancy in microbially diverse, dynamic hydrothermal sediments.</title>
        <authorList>
            <person name="Dombrowski N."/>
            <person name="Teske A."/>
            <person name="Baker B.J."/>
        </authorList>
    </citation>
    <scope>NUCLEOTIDE SEQUENCE [LARGE SCALE GENOMIC DNA]</scope>
    <source>
        <strain evidence="10">B34_G17</strain>
        <strain evidence="9">B66_G16</strain>
    </source>
</reference>
<dbReference type="PANTHER" id="PTHR10722">
    <property type="entry name" value="60S RIBOSOMAL PROTEIN L19"/>
    <property type="match status" value="1"/>
</dbReference>
<dbReference type="SUPFAM" id="SSF48140">
    <property type="entry name" value="Ribosomal protein L19 (L19e)"/>
    <property type="match status" value="1"/>
</dbReference>
<dbReference type="GO" id="GO:0070180">
    <property type="term" value="F:large ribosomal subunit rRNA binding"/>
    <property type="evidence" value="ECO:0007669"/>
    <property type="project" value="UniProtKB-UniRule"/>
</dbReference>
<dbReference type="Proteomes" id="UP000272051">
    <property type="component" value="Unassembled WGS sequence"/>
</dbReference>
<evidence type="ECO:0000256" key="7">
    <source>
        <dbReference type="SAM" id="MobiDB-lite"/>
    </source>
</evidence>
<keyword evidence="5 6" id="KW-0687">Ribonucleoprotein</keyword>
<organism evidence="9 12">
    <name type="scientific">Thermoproteota archaeon</name>
    <dbReference type="NCBI Taxonomy" id="2056631"/>
    <lineage>
        <taxon>Archaea</taxon>
        <taxon>Thermoproteota</taxon>
    </lineage>
</organism>
<dbReference type="AlphaFoldDB" id="A0A497ES71"/>
<accession>A0A497ES71</accession>
<comment type="similarity">
    <text evidence="1 6">Belongs to the eukaryotic ribosomal protein eL19 family.</text>
</comment>
<dbReference type="GO" id="GO:0006412">
    <property type="term" value="P:translation"/>
    <property type="evidence" value="ECO:0007669"/>
    <property type="project" value="UniProtKB-UniRule"/>
</dbReference>
<evidence type="ECO:0000313" key="11">
    <source>
        <dbReference type="Proteomes" id="UP000272051"/>
    </source>
</evidence>
<dbReference type="Pfam" id="PF25476">
    <property type="entry name" value="Ribosomal_L19e_C"/>
    <property type="match status" value="1"/>
</dbReference>
<dbReference type="CDD" id="cd01418">
    <property type="entry name" value="Ribosomal_L19e_A"/>
    <property type="match status" value="1"/>
</dbReference>
<dbReference type="EMBL" id="QMQV01000030">
    <property type="protein sequence ID" value="RLE49570.1"/>
    <property type="molecule type" value="Genomic_DNA"/>
</dbReference>
<dbReference type="InterPro" id="IPR000196">
    <property type="entry name" value="Ribosomal_eL19_dom"/>
</dbReference>
<dbReference type="InterPro" id="IPR057260">
    <property type="entry name" value="Ribosomal_L19e_C"/>
</dbReference>
<dbReference type="Proteomes" id="UP000278475">
    <property type="component" value="Unassembled WGS sequence"/>
</dbReference>
<comment type="function">
    <text evidence="6">Binds to the 23S rRNA.</text>
</comment>
<evidence type="ECO:0000256" key="5">
    <source>
        <dbReference type="ARBA" id="ARBA00023274"/>
    </source>
</evidence>
<feature type="region of interest" description="Disordered" evidence="7">
    <location>
        <begin position="56"/>
        <end position="84"/>
    </location>
</feature>
<dbReference type="Gene3D" id="1.10.1200.240">
    <property type="match status" value="1"/>
</dbReference>
<comment type="caution">
    <text evidence="9">The sequence shown here is derived from an EMBL/GenBank/DDBJ whole genome shotgun (WGS) entry which is preliminary data.</text>
</comment>
<evidence type="ECO:0000256" key="3">
    <source>
        <dbReference type="ARBA" id="ARBA00022884"/>
    </source>
</evidence>
<evidence type="ECO:0000313" key="12">
    <source>
        <dbReference type="Proteomes" id="UP000278475"/>
    </source>
</evidence>
<dbReference type="EMBL" id="QMQX01000049">
    <property type="protein sequence ID" value="RLE52527.1"/>
    <property type="molecule type" value="Genomic_DNA"/>
</dbReference>
<evidence type="ECO:0000313" key="9">
    <source>
        <dbReference type="EMBL" id="RLE49570.1"/>
    </source>
</evidence>
<feature type="domain" description="Large ribosomal subunit protein eL19" evidence="8">
    <location>
        <begin position="2"/>
        <end position="142"/>
    </location>
</feature>
<dbReference type="SMART" id="SM01416">
    <property type="entry name" value="Ribosomal_L19e"/>
    <property type="match status" value="1"/>
</dbReference>
<protein>
    <recommendedName>
        <fullName evidence="6">Large ribosomal subunit protein eL19</fullName>
    </recommendedName>
</protein>
<dbReference type="InterPro" id="IPR035970">
    <property type="entry name" value="60S_ribosomal_eL19_sf"/>
</dbReference>
<name>A0A497ES71_9CREN</name>
<dbReference type="Pfam" id="PF01280">
    <property type="entry name" value="Ribosomal_L19e"/>
    <property type="match status" value="1"/>
</dbReference>
<keyword evidence="3 6" id="KW-0694">RNA-binding</keyword>
<evidence type="ECO:0000256" key="1">
    <source>
        <dbReference type="ARBA" id="ARBA00011082"/>
    </source>
</evidence>
<dbReference type="InterPro" id="IPR039547">
    <property type="entry name" value="Ribosomal_eL19"/>
</dbReference>
<evidence type="ECO:0000259" key="8">
    <source>
        <dbReference type="SMART" id="SM01416"/>
    </source>
</evidence>
<dbReference type="GO" id="GO:0022625">
    <property type="term" value="C:cytosolic large ribosomal subunit"/>
    <property type="evidence" value="ECO:0007669"/>
    <property type="project" value="InterPro"/>
</dbReference>
<dbReference type="HAMAP" id="MF_01475">
    <property type="entry name" value="Ribosomal_eL19"/>
    <property type="match status" value="1"/>
</dbReference>
<feature type="compositionally biased region" description="Basic residues" evidence="7">
    <location>
        <begin position="58"/>
        <end position="78"/>
    </location>
</feature>
<evidence type="ECO:0000313" key="10">
    <source>
        <dbReference type="EMBL" id="RLE52527.1"/>
    </source>
</evidence>
<evidence type="ECO:0000256" key="6">
    <source>
        <dbReference type="HAMAP-Rule" id="MF_01475"/>
    </source>
</evidence>
<gene>
    <name evidence="6" type="primary">rpl19e</name>
    <name evidence="9" type="ORF">DRJ31_04470</name>
    <name evidence="10" type="ORF">DRJ33_03595</name>
</gene>
<proteinExistence type="inferred from homology"/>
<evidence type="ECO:0000256" key="2">
    <source>
        <dbReference type="ARBA" id="ARBA00022730"/>
    </source>
</evidence>
<dbReference type="FunFam" id="1.10.1650.10:FF:000001">
    <property type="entry name" value="Ribosomal protein L19"/>
    <property type="match status" value="1"/>
</dbReference>
<dbReference type="InterPro" id="IPR033936">
    <property type="entry name" value="Ribosomal_eL19_arc"/>
</dbReference>
<evidence type="ECO:0000256" key="4">
    <source>
        <dbReference type="ARBA" id="ARBA00022980"/>
    </source>
</evidence>
<keyword evidence="4 6" id="KW-0689">Ribosomal protein</keyword>
<dbReference type="Gene3D" id="1.10.1650.10">
    <property type="match status" value="1"/>
</dbReference>
<dbReference type="GO" id="GO:0003735">
    <property type="term" value="F:structural constituent of ribosome"/>
    <property type="evidence" value="ECO:0007669"/>
    <property type="project" value="InterPro"/>
</dbReference>
<comment type="subunit">
    <text evidence="6">Part of the 50S ribosomal subunit.</text>
</comment>
<keyword evidence="2 6" id="KW-0699">rRNA-binding</keyword>